<dbReference type="RefSeq" id="WP_124327450.1">
    <property type="nucleotide sequence ID" value="NZ_BEXT01000001.1"/>
</dbReference>
<dbReference type="EC" id="2.7.13.3" evidence="2"/>
<dbReference type="SMART" id="SM00388">
    <property type="entry name" value="HisKA"/>
    <property type="match status" value="1"/>
</dbReference>
<keyword evidence="6" id="KW-0902">Two-component regulatory system</keyword>
<dbReference type="SUPFAM" id="SSF47384">
    <property type="entry name" value="Homodimeric domain of signal transducing histidine kinase"/>
    <property type="match status" value="1"/>
</dbReference>
<dbReference type="CDD" id="cd00082">
    <property type="entry name" value="HisKA"/>
    <property type="match status" value="1"/>
</dbReference>
<evidence type="ECO:0000256" key="8">
    <source>
        <dbReference type="SAM" id="MobiDB-lite"/>
    </source>
</evidence>
<evidence type="ECO:0000256" key="4">
    <source>
        <dbReference type="ARBA" id="ARBA00022679"/>
    </source>
</evidence>
<sequence>MKRLRILLLIFCLSLSVPLAYFVRHTYRSLDQEETAQLRYFAETLFDEMERELAVMVRKEENRAIDEYNFYYAPDGHEAATTRSPLSWPPHQAYILGYLQNNPDGSFQTPLRNTEKGDSEERPAVAAQLEAVNRIFNRKRTLSPEVYEIQPLTPVPVKQKTEKKEPGFADRFLSLKRTKEQSSYLGQAEKRTERITSEQVANLDRTAQKAGREQMKVRDAGKRPPLMEKPASEESAPMATPDTDEGATDEMAAAIRQEPALFATAFQAEVGPMQSVFIDADRIFIFRRIAVRNRIFRQGFVISGEAFLNHLARTHFTDQPMSGFTRLELTIVSQGRKSTSIHFGQSGDPPRFSSDRRFPRPFSFLRATLNCAKPPESPGRQTLNMMVAVLAGVMLAGMFAIYRSARAVTELSDRRSRFVSSVTHELKTPLTNIRMYIEMLEQGIARTPEREQEYFRILGAESARLSRLISNILEFSKLEKKQLRLNMQAGTFEEVFPAVRDIIGHSLQKQGFALKTGPETLPAFVYDREMMIQVMVNLIENSMKFGKSGEKKEITVRPEADDKQVCIRVSDTGPGIPRHALKKVFDDFYRVENALIRNTGGTGIGLAFVRKVVGAMGGRVTAANNDGPGCTITVSLPRRARQQRSVFSRGREKI</sequence>
<dbReference type="Proteomes" id="UP000288096">
    <property type="component" value="Unassembled WGS sequence"/>
</dbReference>
<dbReference type="InterPro" id="IPR004358">
    <property type="entry name" value="Sig_transdc_His_kin-like_C"/>
</dbReference>
<dbReference type="Pfam" id="PF00512">
    <property type="entry name" value="HisKA"/>
    <property type="match status" value="1"/>
</dbReference>
<evidence type="ECO:0000256" key="6">
    <source>
        <dbReference type="ARBA" id="ARBA00023012"/>
    </source>
</evidence>
<keyword evidence="5" id="KW-0418">Kinase</keyword>
<reference evidence="11" key="2">
    <citation type="submission" date="2019-01" db="EMBL/GenBank/DDBJ databases">
        <title>Genome sequence of Desulfonema ishimotonii strain Tokyo 01.</title>
        <authorList>
            <person name="Fukui M."/>
        </authorList>
    </citation>
    <scope>NUCLEOTIDE SEQUENCE [LARGE SCALE GENOMIC DNA]</scope>
    <source>
        <strain evidence="11">Tokyo 01</strain>
    </source>
</reference>
<dbReference type="Gene3D" id="1.10.287.130">
    <property type="match status" value="1"/>
</dbReference>
<evidence type="ECO:0000256" key="7">
    <source>
        <dbReference type="ARBA" id="ARBA00023136"/>
    </source>
</evidence>
<dbReference type="PANTHER" id="PTHR43547">
    <property type="entry name" value="TWO-COMPONENT HISTIDINE KINASE"/>
    <property type="match status" value="1"/>
</dbReference>
<dbReference type="InterPro" id="IPR005467">
    <property type="entry name" value="His_kinase_dom"/>
</dbReference>
<dbReference type="EMBL" id="BEXT01000001">
    <property type="protein sequence ID" value="GBC59990.1"/>
    <property type="molecule type" value="Genomic_DNA"/>
</dbReference>
<evidence type="ECO:0000313" key="11">
    <source>
        <dbReference type="Proteomes" id="UP000288096"/>
    </source>
</evidence>
<dbReference type="InterPro" id="IPR036097">
    <property type="entry name" value="HisK_dim/P_sf"/>
</dbReference>
<evidence type="ECO:0000259" key="9">
    <source>
        <dbReference type="PROSITE" id="PS50109"/>
    </source>
</evidence>
<dbReference type="FunFam" id="1.10.287.130:FF:000001">
    <property type="entry name" value="Two-component sensor histidine kinase"/>
    <property type="match status" value="1"/>
</dbReference>
<dbReference type="PRINTS" id="PR00344">
    <property type="entry name" value="BCTRLSENSOR"/>
</dbReference>
<dbReference type="AlphaFoldDB" id="A0A401FSR9"/>
<dbReference type="InterPro" id="IPR003661">
    <property type="entry name" value="HisK_dim/P_dom"/>
</dbReference>
<keyword evidence="11" id="KW-1185">Reference proteome</keyword>
<evidence type="ECO:0000313" key="10">
    <source>
        <dbReference type="EMBL" id="GBC59990.1"/>
    </source>
</evidence>
<feature type="compositionally biased region" description="Basic and acidic residues" evidence="8">
    <location>
        <begin position="206"/>
        <end position="232"/>
    </location>
</feature>
<dbReference type="Pfam" id="PF02518">
    <property type="entry name" value="HATPase_c"/>
    <property type="match status" value="1"/>
</dbReference>
<dbReference type="SUPFAM" id="SSF55874">
    <property type="entry name" value="ATPase domain of HSP90 chaperone/DNA topoisomerase II/histidine kinase"/>
    <property type="match status" value="1"/>
</dbReference>
<feature type="region of interest" description="Disordered" evidence="8">
    <location>
        <begin position="179"/>
        <end position="246"/>
    </location>
</feature>
<comment type="caution">
    <text evidence="10">The sequence shown here is derived from an EMBL/GenBank/DDBJ whole genome shotgun (WGS) entry which is preliminary data.</text>
</comment>
<comment type="catalytic activity">
    <reaction evidence="1">
        <text>ATP + protein L-histidine = ADP + protein N-phospho-L-histidine.</text>
        <dbReference type="EC" id="2.7.13.3"/>
    </reaction>
</comment>
<evidence type="ECO:0000256" key="1">
    <source>
        <dbReference type="ARBA" id="ARBA00000085"/>
    </source>
</evidence>
<evidence type="ECO:0000256" key="5">
    <source>
        <dbReference type="ARBA" id="ARBA00022777"/>
    </source>
</evidence>
<dbReference type="InterPro" id="IPR036890">
    <property type="entry name" value="HATPase_C_sf"/>
</dbReference>
<dbReference type="GO" id="GO:0000155">
    <property type="term" value="F:phosphorelay sensor kinase activity"/>
    <property type="evidence" value="ECO:0007669"/>
    <property type="project" value="InterPro"/>
</dbReference>
<dbReference type="PANTHER" id="PTHR43547:SF2">
    <property type="entry name" value="HYBRID SIGNAL TRANSDUCTION HISTIDINE KINASE C"/>
    <property type="match status" value="1"/>
</dbReference>
<gene>
    <name evidence="10" type="ORF">DENIS_0932</name>
</gene>
<proteinExistence type="predicted"/>
<evidence type="ECO:0000256" key="3">
    <source>
        <dbReference type="ARBA" id="ARBA00022553"/>
    </source>
</evidence>
<protein>
    <recommendedName>
        <fullName evidence="2">histidine kinase</fullName>
        <ecNumber evidence="2">2.7.13.3</ecNumber>
    </recommendedName>
</protein>
<feature type="domain" description="Histidine kinase" evidence="9">
    <location>
        <begin position="421"/>
        <end position="640"/>
    </location>
</feature>
<reference evidence="11" key="1">
    <citation type="submission" date="2017-11" db="EMBL/GenBank/DDBJ databases">
        <authorList>
            <person name="Watanabe M."/>
            <person name="Kojima H."/>
        </authorList>
    </citation>
    <scope>NUCLEOTIDE SEQUENCE [LARGE SCALE GENOMIC DNA]</scope>
    <source>
        <strain evidence="11">Tokyo 01</strain>
    </source>
</reference>
<keyword evidence="4" id="KW-0808">Transferase</keyword>
<keyword evidence="7" id="KW-0472">Membrane</keyword>
<dbReference type="PROSITE" id="PS50109">
    <property type="entry name" value="HIS_KIN"/>
    <property type="match status" value="1"/>
</dbReference>
<dbReference type="CDD" id="cd00075">
    <property type="entry name" value="HATPase"/>
    <property type="match status" value="1"/>
</dbReference>
<keyword evidence="3" id="KW-0597">Phosphoprotein</keyword>
<dbReference type="InterPro" id="IPR003594">
    <property type="entry name" value="HATPase_dom"/>
</dbReference>
<evidence type="ECO:0000256" key="2">
    <source>
        <dbReference type="ARBA" id="ARBA00012438"/>
    </source>
</evidence>
<dbReference type="SMART" id="SM00387">
    <property type="entry name" value="HATPase_c"/>
    <property type="match status" value="1"/>
</dbReference>
<organism evidence="10 11">
    <name type="scientific">Desulfonema ishimotonii</name>
    <dbReference type="NCBI Taxonomy" id="45657"/>
    <lineage>
        <taxon>Bacteria</taxon>
        <taxon>Pseudomonadati</taxon>
        <taxon>Thermodesulfobacteriota</taxon>
        <taxon>Desulfobacteria</taxon>
        <taxon>Desulfobacterales</taxon>
        <taxon>Desulfococcaceae</taxon>
        <taxon>Desulfonema</taxon>
    </lineage>
</organism>
<dbReference type="OrthoDB" id="9813151at2"/>
<dbReference type="FunFam" id="3.30.565.10:FF:000006">
    <property type="entry name" value="Sensor histidine kinase WalK"/>
    <property type="match status" value="1"/>
</dbReference>
<dbReference type="Gene3D" id="3.30.565.10">
    <property type="entry name" value="Histidine kinase-like ATPase, C-terminal domain"/>
    <property type="match status" value="1"/>
</dbReference>
<accession>A0A401FSR9</accession>
<name>A0A401FSR9_9BACT</name>